<dbReference type="InterPro" id="IPR025698">
    <property type="entry name" value="2TM_dom"/>
</dbReference>
<dbReference type="RefSeq" id="WP_028873307.1">
    <property type="nucleotide sequence ID" value="NZ_VOSB01000014.1"/>
</dbReference>
<gene>
    <name evidence="3" type="ORF">ES692_10460</name>
</gene>
<dbReference type="AlphaFoldDB" id="A0A5C7BAC0"/>
<accession>A0A5C7BAC0</accession>
<feature type="domain" description="2TM" evidence="2">
    <location>
        <begin position="12"/>
        <end position="100"/>
    </location>
</feature>
<keyword evidence="1" id="KW-1133">Transmembrane helix</keyword>
<dbReference type="STRING" id="1123037.GCA_000425305_00385"/>
<dbReference type="EMBL" id="VOSB01000014">
    <property type="protein sequence ID" value="TXE17074.1"/>
    <property type="molecule type" value="Genomic_DNA"/>
</dbReference>
<keyword evidence="1" id="KW-0472">Membrane</keyword>
<dbReference type="Proteomes" id="UP000321938">
    <property type="component" value="Unassembled WGS sequence"/>
</dbReference>
<sequence>MEEFTKAHNYKKVKDKVDNLRAFYLHFTGYLVFNTTITTIKIIDDLDEGKTLQEALFDFGTVAIWLIWGIGIAFHAFSVFGFDYFLGKNWERRKLQECMEEEERILNQKE</sequence>
<dbReference type="Pfam" id="PF13239">
    <property type="entry name" value="2TM"/>
    <property type="match status" value="1"/>
</dbReference>
<proteinExistence type="predicted"/>
<evidence type="ECO:0000313" key="4">
    <source>
        <dbReference type="Proteomes" id="UP000321938"/>
    </source>
</evidence>
<feature type="transmembrane region" description="Helical" evidence="1">
    <location>
        <begin position="21"/>
        <end position="43"/>
    </location>
</feature>
<organism evidence="3 4">
    <name type="scientific">Psychroserpens burtonensis</name>
    <dbReference type="NCBI Taxonomy" id="49278"/>
    <lineage>
        <taxon>Bacteria</taxon>
        <taxon>Pseudomonadati</taxon>
        <taxon>Bacteroidota</taxon>
        <taxon>Flavobacteriia</taxon>
        <taxon>Flavobacteriales</taxon>
        <taxon>Flavobacteriaceae</taxon>
        <taxon>Psychroserpens</taxon>
    </lineage>
</organism>
<evidence type="ECO:0000256" key="1">
    <source>
        <dbReference type="SAM" id="Phobius"/>
    </source>
</evidence>
<comment type="caution">
    <text evidence="3">The sequence shown here is derived from an EMBL/GenBank/DDBJ whole genome shotgun (WGS) entry which is preliminary data.</text>
</comment>
<dbReference type="OrthoDB" id="8965954at2"/>
<reference evidence="3 4" key="1">
    <citation type="submission" date="2019-08" db="EMBL/GenBank/DDBJ databases">
        <title>Genome of Psychroserpens burtonensis ACAM 167.</title>
        <authorList>
            <person name="Bowman J.P."/>
        </authorList>
    </citation>
    <scope>NUCLEOTIDE SEQUENCE [LARGE SCALE GENOMIC DNA]</scope>
    <source>
        <strain evidence="3 4">ACAM 167</strain>
    </source>
</reference>
<name>A0A5C7BAC0_9FLAO</name>
<evidence type="ECO:0000259" key="2">
    <source>
        <dbReference type="Pfam" id="PF13239"/>
    </source>
</evidence>
<feature type="transmembrane region" description="Helical" evidence="1">
    <location>
        <begin position="63"/>
        <end position="86"/>
    </location>
</feature>
<evidence type="ECO:0000313" key="3">
    <source>
        <dbReference type="EMBL" id="TXE17074.1"/>
    </source>
</evidence>
<keyword evidence="1" id="KW-0812">Transmembrane</keyword>
<keyword evidence="4" id="KW-1185">Reference proteome</keyword>
<protein>
    <submittedName>
        <fullName evidence="3">2TM domain-containing protein</fullName>
    </submittedName>
</protein>